<dbReference type="GO" id="GO:0030170">
    <property type="term" value="F:pyridoxal phosphate binding"/>
    <property type="evidence" value="ECO:0007669"/>
    <property type="project" value="TreeGrafter"/>
</dbReference>
<dbReference type="InterPro" id="IPR015422">
    <property type="entry name" value="PyrdxlP-dep_Trfase_small"/>
</dbReference>
<gene>
    <name evidence="1" type="ORF">METZ01_LOCUS310618</name>
</gene>
<dbReference type="InterPro" id="IPR015424">
    <property type="entry name" value="PyrdxlP-dep_Trfase"/>
</dbReference>
<dbReference type="PANTHER" id="PTHR30244">
    <property type="entry name" value="TRANSAMINASE"/>
    <property type="match status" value="1"/>
</dbReference>
<evidence type="ECO:0008006" key="2">
    <source>
        <dbReference type="Google" id="ProtNLM"/>
    </source>
</evidence>
<evidence type="ECO:0000313" key="1">
    <source>
        <dbReference type="EMBL" id="SVC57764.1"/>
    </source>
</evidence>
<dbReference type="Gene3D" id="3.90.1150.10">
    <property type="entry name" value="Aspartate Aminotransferase, domain 1"/>
    <property type="match status" value="1"/>
</dbReference>
<dbReference type="AlphaFoldDB" id="A0A382N991"/>
<protein>
    <recommendedName>
        <fullName evidence="2">DegT/DnrJ/EryC1/StrS aminotransferase family protein</fullName>
    </recommendedName>
</protein>
<accession>A0A382N991</accession>
<dbReference type="GO" id="GO:0000271">
    <property type="term" value="P:polysaccharide biosynthetic process"/>
    <property type="evidence" value="ECO:0007669"/>
    <property type="project" value="TreeGrafter"/>
</dbReference>
<dbReference type="SUPFAM" id="SSF53383">
    <property type="entry name" value="PLP-dependent transferases"/>
    <property type="match status" value="1"/>
</dbReference>
<dbReference type="PANTHER" id="PTHR30244:SF42">
    <property type="entry name" value="UDP-2-ACETAMIDO-2-DEOXY-3-OXO-D-GLUCURONATE AMINOTRANSFERASE"/>
    <property type="match status" value="1"/>
</dbReference>
<organism evidence="1">
    <name type="scientific">marine metagenome</name>
    <dbReference type="NCBI Taxonomy" id="408172"/>
    <lineage>
        <taxon>unclassified sequences</taxon>
        <taxon>metagenomes</taxon>
        <taxon>ecological metagenomes</taxon>
    </lineage>
</organism>
<dbReference type="EMBL" id="UINC01098899">
    <property type="protein sequence ID" value="SVC57764.1"/>
    <property type="molecule type" value="Genomic_DNA"/>
</dbReference>
<dbReference type="PIRSF" id="PIRSF000390">
    <property type="entry name" value="PLP_StrS"/>
    <property type="match status" value="1"/>
</dbReference>
<sequence>MKKPNPISFIDVQAHRARIGDAIDEAIAKVVSHGEYILGPEVIELEATLSVRMDGRHVITCANGTDALHLCLRGLGAKRNDAVFVPAFTFAATAEAICLAGATPVFVDIDPDTYNISVESLDAAIRMVRDDGALNPVGVIAVDLFGQSAAYSSLELLTKKHGIWLLEDAAQALGARFNGKPCGTFGIAATTSFFPAKPLGAYGDGGAIFVEDAALATQLRSLRMHGKGTDKYDNIHIGMNSRLDTVQAAILLEKLKVFDDEIEARNKVALRYNEFLNDIVTTPTIRAEKHNVWAQYTIKTPLREQLKAALKEAGIPTAIYYRSSLTQQPAYEDFPIAPT</sequence>
<dbReference type="Gene3D" id="3.40.640.10">
    <property type="entry name" value="Type I PLP-dependent aspartate aminotransferase-like (Major domain)"/>
    <property type="match status" value="1"/>
</dbReference>
<dbReference type="InterPro" id="IPR000653">
    <property type="entry name" value="DegT/StrS_aminotransferase"/>
</dbReference>
<reference evidence="1" key="1">
    <citation type="submission" date="2018-05" db="EMBL/GenBank/DDBJ databases">
        <authorList>
            <person name="Lanie J.A."/>
            <person name="Ng W.-L."/>
            <person name="Kazmierczak K.M."/>
            <person name="Andrzejewski T.M."/>
            <person name="Davidsen T.M."/>
            <person name="Wayne K.J."/>
            <person name="Tettelin H."/>
            <person name="Glass J.I."/>
            <person name="Rusch D."/>
            <person name="Podicherti R."/>
            <person name="Tsui H.-C.T."/>
            <person name="Winkler M.E."/>
        </authorList>
    </citation>
    <scope>NUCLEOTIDE SEQUENCE</scope>
</reference>
<name>A0A382N991_9ZZZZ</name>
<feature type="non-terminal residue" evidence="1">
    <location>
        <position position="339"/>
    </location>
</feature>
<dbReference type="CDD" id="cd00616">
    <property type="entry name" value="AHBA_syn"/>
    <property type="match status" value="1"/>
</dbReference>
<proteinExistence type="predicted"/>
<dbReference type="GO" id="GO:0008483">
    <property type="term" value="F:transaminase activity"/>
    <property type="evidence" value="ECO:0007669"/>
    <property type="project" value="TreeGrafter"/>
</dbReference>
<dbReference type="InterPro" id="IPR015421">
    <property type="entry name" value="PyrdxlP-dep_Trfase_major"/>
</dbReference>
<dbReference type="Pfam" id="PF01041">
    <property type="entry name" value="DegT_DnrJ_EryC1"/>
    <property type="match status" value="1"/>
</dbReference>